<organism evidence="2 3">
    <name type="scientific">Giardia muris</name>
    <dbReference type="NCBI Taxonomy" id="5742"/>
    <lineage>
        <taxon>Eukaryota</taxon>
        <taxon>Metamonada</taxon>
        <taxon>Diplomonadida</taxon>
        <taxon>Hexamitidae</taxon>
        <taxon>Giardiinae</taxon>
        <taxon>Giardia</taxon>
    </lineage>
</organism>
<feature type="region of interest" description="Disordered" evidence="1">
    <location>
        <begin position="126"/>
        <end position="148"/>
    </location>
</feature>
<feature type="region of interest" description="Disordered" evidence="1">
    <location>
        <begin position="54"/>
        <end position="86"/>
    </location>
</feature>
<dbReference type="AlphaFoldDB" id="A0A4Z1SV04"/>
<dbReference type="InterPro" id="IPR013083">
    <property type="entry name" value="Znf_RING/FYVE/PHD"/>
</dbReference>
<comment type="caution">
    <text evidence="2">The sequence shown here is derived from an EMBL/GenBank/DDBJ whole genome shotgun (WGS) entry which is preliminary data.</text>
</comment>
<protein>
    <submittedName>
        <fullName evidence="2">RING finger domain-containing protein</fullName>
    </submittedName>
</protein>
<proteinExistence type="predicted"/>
<evidence type="ECO:0000256" key="1">
    <source>
        <dbReference type="SAM" id="MobiDB-lite"/>
    </source>
</evidence>
<accession>A0A4Z1SV04</accession>
<evidence type="ECO:0000313" key="2">
    <source>
        <dbReference type="EMBL" id="TNJ29510.1"/>
    </source>
</evidence>
<dbReference type="EMBL" id="VDLU01000001">
    <property type="protein sequence ID" value="TNJ29510.1"/>
    <property type="molecule type" value="Genomic_DNA"/>
</dbReference>
<dbReference type="Pfam" id="PF13920">
    <property type="entry name" value="zf-C3HC4_3"/>
    <property type="match status" value="1"/>
</dbReference>
<dbReference type="SUPFAM" id="SSF57850">
    <property type="entry name" value="RING/U-box"/>
    <property type="match status" value="1"/>
</dbReference>
<keyword evidence="3" id="KW-1185">Reference proteome</keyword>
<feature type="region of interest" description="Disordered" evidence="1">
    <location>
        <begin position="162"/>
        <end position="195"/>
    </location>
</feature>
<name>A0A4Z1SV04_GIAMU</name>
<dbReference type="Gene3D" id="3.30.40.10">
    <property type="entry name" value="Zinc/RING finger domain, C3HC4 (zinc finger)"/>
    <property type="match status" value="1"/>
</dbReference>
<dbReference type="Proteomes" id="UP000315496">
    <property type="component" value="Chromosome 1"/>
</dbReference>
<evidence type="ECO:0000313" key="3">
    <source>
        <dbReference type="Proteomes" id="UP000315496"/>
    </source>
</evidence>
<reference evidence="2 3" key="1">
    <citation type="submission" date="2019-05" db="EMBL/GenBank/DDBJ databases">
        <title>The compact genome of Giardia muris reveals important steps in the evolution of intestinal protozoan parasites.</title>
        <authorList>
            <person name="Xu F."/>
            <person name="Jimenez-Gonzalez A."/>
            <person name="Einarsson E."/>
            <person name="Astvaldsson A."/>
            <person name="Peirasmaki D."/>
            <person name="Eckmann L."/>
            <person name="Andersson J.O."/>
            <person name="Svard S.G."/>
            <person name="Jerlstrom-Hultqvist J."/>
        </authorList>
    </citation>
    <scope>NUCLEOTIDE SEQUENCE [LARGE SCALE GENOMIC DNA]</scope>
    <source>
        <strain evidence="2 3">Roberts-Thomson</strain>
    </source>
</reference>
<sequence>MRDGGSASWTGGEGAGARKHPSLLWWRHREGKDDLDEVGERKKVDGLHDVAAQLPSSPRARSGGLRGAREWWSGTGGSSRGDRPIPLQGATDVLGVRHNWGRRGSQEHYTWASRLMGCSPDDGRLSRTPRICPPTPPTRGGCSTTGRRRPFYLHSRRAGSSVQDSWRTRRQSTKGTEECTSRGSEGLFGSSPTHSSRTYRAVADALEEAVMRKVRERLEMLSPHHVLALLSPIEQSEALELGEMVWSALFCEPGALDDAFSEDEMVDGCVVCLSHRKDAVILPCRHLVVCADRIEHCCPYCRGKADEALVVEYPEWPDA</sequence>
<gene>
    <name evidence="2" type="ORF">GMRT_20297</name>
</gene>
<dbReference type="VEuPathDB" id="GiardiaDB:GMRT_20297"/>